<dbReference type="Proteomes" id="UP000286678">
    <property type="component" value="Unassembled WGS sequence"/>
</dbReference>
<accession>A0A432XGC5</accession>
<keyword evidence="2" id="KW-1185">Reference proteome</keyword>
<comment type="caution">
    <text evidence="1">The sequence shown here is derived from an EMBL/GenBank/DDBJ whole genome shotgun (WGS) entry which is preliminary data.</text>
</comment>
<dbReference type="Pfam" id="PF05635">
    <property type="entry name" value="23S_rRNA_IVP"/>
    <property type="match status" value="1"/>
</dbReference>
<dbReference type="RefSeq" id="WP_126833771.1">
    <property type="nucleotide sequence ID" value="NZ_PIPT01000005.1"/>
</dbReference>
<evidence type="ECO:0000313" key="2">
    <source>
        <dbReference type="Proteomes" id="UP000286678"/>
    </source>
</evidence>
<dbReference type="InterPro" id="IPR036583">
    <property type="entry name" value="23S_rRNA_IVS_sf"/>
</dbReference>
<protein>
    <submittedName>
        <fullName evidence="1">Four helix bundle protein</fullName>
    </submittedName>
</protein>
<dbReference type="PANTHER" id="PTHR38471:SF2">
    <property type="entry name" value="FOUR HELIX BUNDLE PROTEIN"/>
    <property type="match status" value="1"/>
</dbReference>
<dbReference type="NCBIfam" id="TIGR02436">
    <property type="entry name" value="four helix bundle protein"/>
    <property type="match status" value="1"/>
</dbReference>
<sequence>MYKNLKVYQSAMDLCVVIYELTRKLPYEERYGLVSQMRRCAVSVPSNIAEGAGRRSFREQVRFYYIARGSLAELETQLELCFRLGYICEQSMINTKQTYQLLNGLIRSTNRRTTNSE</sequence>
<dbReference type="Gene3D" id="1.20.1440.60">
    <property type="entry name" value="23S rRNA-intervening sequence"/>
    <property type="match status" value="1"/>
</dbReference>
<dbReference type="AlphaFoldDB" id="A0A432XGC5"/>
<dbReference type="CDD" id="cd16377">
    <property type="entry name" value="23S_rRNA_IVP_like"/>
    <property type="match status" value="1"/>
</dbReference>
<gene>
    <name evidence="1" type="ORF">CWE21_07120</name>
</gene>
<dbReference type="InterPro" id="IPR012657">
    <property type="entry name" value="23S_rRNA-intervening_sequence"/>
</dbReference>
<proteinExistence type="predicted"/>
<evidence type="ECO:0000313" key="1">
    <source>
        <dbReference type="EMBL" id="RUO47617.1"/>
    </source>
</evidence>
<dbReference type="SUPFAM" id="SSF158446">
    <property type="entry name" value="IVS-encoded protein-like"/>
    <property type="match status" value="1"/>
</dbReference>
<dbReference type="OrthoDB" id="160990at2"/>
<organism evidence="1 2">
    <name type="scientific">Pseudidiomarina aquimaris</name>
    <dbReference type="NCBI Taxonomy" id="641841"/>
    <lineage>
        <taxon>Bacteria</taxon>
        <taxon>Pseudomonadati</taxon>
        <taxon>Pseudomonadota</taxon>
        <taxon>Gammaproteobacteria</taxon>
        <taxon>Alteromonadales</taxon>
        <taxon>Idiomarinaceae</taxon>
        <taxon>Pseudidiomarina</taxon>
    </lineage>
</organism>
<name>A0A432XGC5_9GAMM</name>
<dbReference type="PANTHER" id="PTHR38471">
    <property type="entry name" value="FOUR HELIX BUNDLE PROTEIN"/>
    <property type="match status" value="1"/>
</dbReference>
<dbReference type="EMBL" id="PIPT01000005">
    <property type="protein sequence ID" value="RUO47617.1"/>
    <property type="molecule type" value="Genomic_DNA"/>
</dbReference>
<reference evidence="2" key="1">
    <citation type="journal article" date="2018" name="Front. Microbiol.">
        <title>Genome-Based Analysis Reveals the Taxonomy and Diversity of the Family Idiomarinaceae.</title>
        <authorList>
            <person name="Liu Y."/>
            <person name="Lai Q."/>
            <person name="Shao Z."/>
        </authorList>
    </citation>
    <scope>NUCLEOTIDE SEQUENCE [LARGE SCALE GENOMIC DNA]</scope>
    <source>
        <strain evidence="2">SW15</strain>
    </source>
</reference>